<dbReference type="SFLD" id="SFLDG01014">
    <property type="entry name" value="Terpene_Cyclase_Like_1_N-term"/>
    <property type="match status" value="1"/>
</dbReference>
<dbReference type="InterPro" id="IPR008930">
    <property type="entry name" value="Terpenoid_cyclase/PrenylTrfase"/>
</dbReference>
<dbReference type="Proteomes" id="UP000244336">
    <property type="component" value="Chromosome 3"/>
</dbReference>
<keyword evidence="6" id="KW-0456">Lyase</keyword>
<dbReference type="AlphaFoldDB" id="A0A2T7EGS4"/>
<evidence type="ECO:0000256" key="3">
    <source>
        <dbReference type="ARBA" id="ARBA00022723"/>
    </source>
</evidence>
<reference evidence="9 10" key="1">
    <citation type="submission" date="2018-04" db="EMBL/GenBank/DDBJ databases">
        <title>WGS assembly of Panicum hallii var. hallii HAL2.</title>
        <authorList>
            <person name="Lovell J."/>
            <person name="Jenkins J."/>
            <person name="Lowry D."/>
            <person name="Mamidi S."/>
            <person name="Sreedasyam A."/>
            <person name="Weng X."/>
            <person name="Barry K."/>
            <person name="Bonette J."/>
            <person name="Campitelli B."/>
            <person name="Daum C."/>
            <person name="Gordon S."/>
            <person name="Gould B."/>
            <person name="Lipzen A."/>
            <person name="MacQueen A."/>
            <person name="Palacio-Mejia J."/>
            <person name="Plott C."/>
            <person name="Shakirov E."/>
            <person name="Shu S."/>
            <person name="Yoshinaga Y."/>
            <person name="Zane M."/>
            <person name="Rokhsar D."/>
            <person name="Grimwood J."/>
            <person name="Schmutz J."/>
            <person name="Juenger T."/>
        </authorList>
    </citation>
    <scope>NUCLEOTIDE SEQUENCE [LARGE SCALE GENOMIC DNA]</scope>
    <source>
        <strain evidence="10">cv. HAL2</strain>
    </source>
</reference>
<dbReference type="InterPro" id="IPR036965">
    <property type="entry name" value="Terpene_synth_N_sf"/>
</dbReference>
<dbReference type="Gene3D" id="1.50.10.130">
    <property type="entry name" value="Terpene synthase, N-terminal domain"/>
    <property type="match status" value="1"/>
</dbReference>
<dbReference type="Gene3D" id="1.50.10.160">
    <property type="match status" value="1"/>
</dbReference>
<dbReference type="FunFam" id="1.50.10.160:FF:000002">
    <property type="entry name" value="cis-abienol synthase, chloroplastic"/>
    <property type="match status" value="1"/>
</dbReference>
<dbReference type="FunFam" id="1.10.600.10:FF:000005">
    <property type="entry name" value="Ent-kaur-16-ene synthase, chloroplastic"/>
    <property type="match status" value="1"/>
</dbReference>
<feature type="domain" description="Terpene synthase metal-binding" evidence="8">
    <location>
        <begin position="504"/>
        <end position="737"/>
    </location>
</feature>
<dbReference type="GO" id="GO:0010333">
    <property type="term" value="F:terpene synthase activity"/>
    <property type="evidence" value="ECO:0007669"/>
    <property type="project" value="InterPro"/>
</dbReference>
<organism evidence="9 10">
    <name type="scientific">Panicum hallii var. hallii</name>
    <dbReference type="NCBI Taxonomy" id="1504633"/>
    <lineage>
        <taxon>Eukaryota</taxon>
        <taxon>Viridiplantae</taxon>
        <taxon>Streptophyta</taxon>
        <taxon>Embryophyta</taxon>
        <taxon>Tracheophyta</taxon>
        <taxon>Spermatophyta</taxon>
        <taxon>Magnoliopsida</taxon>
        <taxon>Liliopsida</taxon>
        <taxon>Poales</taxon>
        <taxon>Poaceae</taxon>
        <taxon>PACMAD clade</taxon>
        <taxon>Panicoideae</taxon>
        <taxon>Panicodae</taxon>
        <taxon>Paniceae</taxon>
        <taxon>Panicinae</taxon>
        <taxon>Panicum</taxon>
        <taxon>Panicum sect. Panicum</taxon>
    </lineage>
</organism>
<gene>
    <name evidence="9" type="ORF">GQ55_3G396600</name>
</gene>
<evidence type="ECO:0000313" key="9">
    <source>
        <dbReference type="EMBL" id="PUZ67020.1"/>
    </source>
</evidence>
<dbReference type="CDD" id="cd00684">
    <property type="entry name" value="Terpene_cyclase_plant_C1"/>
    <property type="match status" value="1"/>
</dbReference>
<keyword evidence="3" id="KW-0479">Metal-binding</keyword>
<evidence type="ECO:0000259" key="8">
    <source>
        <dbReference type="Pfam" id="PF03936"/>
    </source>
</evidence>
<dbReference type="GO" id="GO:0016102">
    <property type="term" value="P:diterpenoid biosynthetic process"/>
    <property type="evidence" value="ECO:0007669"/>
    <property type="project" value="InterPro"/>
</dbReference>
<keyword evidence="4" id="KW-0611">Plant defense</keyword>
<feature type="domain" description="Terpene synthase N-terminal" evidence="7">
    <location>
        <begin position="237"/>
        <end position="434"/>
    </location>
</feature>
<evidence type="ECO:0000259" key="7">
    <source>
        <dbReference type="Pfam" id="PF01397"/>
    </source>
</evidence>
<dbReference type="Pfam" id="PF01397">
    <property type="entry name" value="Terpene_synth"/>
    <property type="match status" value="1"/>
</dbReference>
<dbReference type="InterPro" id="IPR044814">
    <property type="entry name" value="Terpene_cyclase_plant_C1"/>
</dbReference>
<dbReference type="STRING" id="1504633.A0A2T7EGS4"/>
<protein>
    <submittedName>
        <fullName evidence="9">Uncharacterized protein</fullName>
    </submittedName>
</protein>
<keyword evidence="5" id="KW-0460">Magnesium</keyword>
<evidence type="ECO:0000256" key="6">
    <source>
        <dbReference type="ARBA" id="ARBA00023239"/>
    </source>
</evidence>
<dbReference type="GO" id="GO:0000287">
    <property type="term" value="F:magnesium ion binding"/>
    <property type="evidence" value="ECO:0007669"/>
    <property type="project" value="InterPro"/>
</dbReference>
<dbReference type="OrthoDB" id="638746at2759"/>
<comment type="cofactor">
    <cofactor evidence="1">
        <name>Mg(2+)</name>
        <dbReference type="ChEBI" id="CHEBI:18420"/>
    </cofactor>
</comment>
<dbReference type="GO" id="GO:0006952">
    <property type="term" value="P:defense response"/>
    <property type="evidence" value="ECO:0007669"/>
    <property type="project" value="UniProtKB-KW"/>
</dbReference>
<accession>A0A2T7EGS4</accession>
<name>A0A2T7EGS4_9POAL</name>
<dbReference type="PANTHER" id="PTHR31739:SF17">
    <property type="entry name" value="ENT-SANDARACOPIMARA-8(14),15-DIENE SYNTHASE, CHLOROPLASTIC"/>
    <property type="match status" value="1"/>
</dbReference>
<keyword evidence="10" id="KW-1185">Reference proteome</keyword>
<dbReference type="Pfam" id="PF03936">
    <property type="entry name" value="Terpene_synth_C"/>
    <property type="match status" value="1"/>
</dbReference>
<evidence type="ECO:0000256" key="5">
    <source>
        <dbReference type="ARBA" id="ARBA00022842"/>
    </source>
</evidence>
<dbReference type="InterPro" id="IPR005630">
    <property type="entry name" value="Terpene_synthase_metal-bd"/>
</dbReference>
<proteinExistence type="inferred from homology"/>
<comment type="similarity">
    <text evidence="2">Belongs to the terpene synthase family.</text>
</comment>
<evidence type="ECO:0000256" key="1">
    <source>
        <dbReference type="ARBA" id="ARBA00001946"/>
    </source>
</evidence>
<sequence length="812" mass="89740">MASLRPSSPHEPLLLLGHQSSILLGHRPGLLFLPTRTRRAVLAARSSSSSVRRGEKPVEDRIREQLLNARPPPPPSSYDTAWVAMVPAPGSPQASRFPQCVDWILRNQRGDGSWGPAPGSGDPWSLLGKDALSSTMACVLALQTWGVGDEHVGKGLRFIGHNASFVTDDRSDTPAGFNVIFPGMLAHGIGMGLEIPLAPADVDAILRLRDTELKSMGSSGSRAFMAYVAEGLGNLLDWDQAMEYQRKNGSLFNSPATTAAAAIHNYNGRALDYLDSLISRFGSSVPTVYPRNAYSRLRMVDTLEKMGISLGFSGEIDSILDTIYSSWLAKDEEITQDMATCAMAFRLLRLHGYDVASDGLAQFSEESSFYDSVQGYLNDSEALLELYKASHVQIFEEEPVLESIGSWSAKLLKEQLCSNKISRSVDPGEVEHVLKFPSYGTVDRLEHRRNIEQSKIGGFQMLKSAYRACQIDEGMVALAADGFHSCQALYQQELQRLNSWVKVMRLDELEFARLMPLVCLLPPASTMFPSELSEARLAYAMELILVTIVDDLFDVGGSKEEMENLVTLIEKWDAHEEVDFCSETVEIVFRAVYHTSNLLGAKAAAVQNRSVIHHIAELWADLARAMMAEAEWTLRGHVPSLEEYMAVTVPSFGLGPIALTSLYLIGPELTEEMVRSREYGEMLRRVATCARLLNDLRTYEREEEQGKATSVLLQARRHGGSVEAARAEVRSAVAASRSELLRLVVRDSGAVPRAVRQEFWNICKVAHLMYREEDGFASTRETMRAANAVVHEPLAWRLGGKIESPAESVNLS</sequence>
<dbReference type="InterPro" id="IPR050148">
    <property type="entry name" value="Terpene_synthase-like"/>
</dbReference>
<dbReference type="SUPFAM" id="SSF48239">
    <property type="entry name" value="Terpenoid cyclases/Protein prenyltransferases"/>
    <property type="match status" value="2"/>
</dbReference>
<dbReference type="PANTHER" id="PTHR31739">
    <property type="entry name" value="ENT-COPALYL DIPHOSPHATE SYNTHASE, CHLOROPLASTIC"/>
    <property type="match status" value="1"/>
</dbReference>
<dbReference type="SUPFAM" id="SSF48576">
    <property type="entry name" value="Terpenoid synthases"/>
    <property type="match status" value="1"/>
</dbReference>
<dbReference type="Gene3D" id="1.10.600.10">
    <property type="entry name" value="Farnesyl Diphosphate Synthase"/>
    <property type="match status" value="1"/>
</dbReference>
<dbReference type="FunFam" id="1.50.10.130:FF:000003">
    <property type="entry name" value="Ent-cassa-12,15-diene synthase"/>
    <property type="match status" value="1"/>
</dbReference>
<evidence type="ECO:0000313" key="10">
    <source>
        <dbReference type="Proteomes" id="UP000244336"/>
    </source>
</evidence>
<dbReference type="InterPro" id="IPR001906">
    <property type="entry name" value="Terpene_synth_N"/>
</dbReference>
<dbReference type="Gramene" id="PUZ67020">
    <property type="protein sequence ID" value="PUZ67020"/>
    <property type="gene ID" value="GQ55_3G396600"/>
</dbReference>
<dbReference type="EMBL" id="CM009751">
    <property type="protein sequence ID" value="PUZ67020.1"/>
    <property type="molecule type" value="Genomic_DNA"/>
</dbReference>
<dbReference type="InterPro" id="IPR008949">
    <property type="entry name" value="Isoprenoid_synthase_dom_sf"/>
</dbReference>
<evidence type="ECO:0000256" key="4">
    <source>
        <dbReference type="ARBA" id="ARBA00022821"/>
    </source>
</evidence>
<evidence type="ECO:0000256" key="2">
    <source>
        <dbReference type="ARBA" id="ARBA00006333"/>
    </source>
</evidence>